<proteinExistence type="predicted"/>
<feature type="compositionally biased region" description="Basic residues" evidence="1">
    <location>
        <begin position="8"/>
        <end position="23"/>
    </location>
</feature>
<protein>
    <submittedName>
        <fullName evidence="2">Uncharacterized protein</fullName>
    </submittedName>
</protein>
<feature type="region of interest" description="Disordered" evidence="1">
    <location>
        <begin position="79"/>
        <end position="99"/>
    </location>
</feature>
<gene>
    <name evidence="2" type="ORF">OOU_Y34scaffold00768g4</name>
</gene>
<reference evidence="2" key="1">
    <citation type="journal article" date="2012" name="PLoS Genet.">
        <title>Comparative analysis of the genomes of two field isolates of the rice blast fungus Magnaporthe oryzae.</title>
        <authorList>
            <person name="Xue M."/>
            <person name="Yang J."/>
            <person name="Li Z."/>
            <person name="Hu S."/>
            <person name="Yao N."/>
            <person name="Dean R.A."/>
            <person name="Zhao W."/>
            <person name="Shen M."/>
            <person name="Zhang H."/>
            <person name="Li C."/>
            <person name="Liu L."/>
            <person name="Cao L."/>
            <person name="Xu X."/>
            <person name="Xing Y."/>
            <person name="Hsiang T."/>
            <person name="Zhang Z."/>
            <person name="Xu J.R."/>
            <person name="Peng Y.L."/>
        </authorList>
    </citation>
    <scope>NUCLEOTIDE SEQUENCE</scope>
    <source>
        <strain evidence="2">Y34</strain>
    </source>
</reference>
<evidence type="ECO:0000313" key="2">
    <source>
        <dbReference type="EMBL" id="ELQ34360.1"/>
    </source>
</evidence>
<feature type="region of interest" description="Disordered" evidence="1">
    <location>
        <begin position="1"/>
        <end position="23"/>
    </location>
</feature>
<organism evidence="2">
    <name type="scientific">Pyricularia oryzae (strain Y34)</name>
    <name type="common">Rice blast fungus</name>
    <name type="synonym">Magnaporthe oryzae</name>
    <dbReference type="NCBI Taxonomy" id="1143189"/>
    <lineage>
        <taxon>Eukaryota</taxon>
        <taxon>Fungi</taxon>
        <taxon>Dikarya</taxon>
        <taxon>Ascomycota</taxon>
        <taxon>Pezizomycotina</taxon>
        <taxon>Sordariomycetes</taxon>
        <taxon>Sordariomycetidae</taxon>
        <taxon>Magnaporthales</taxon>
        <taxon>Pyriculariaceae</taxon>
        <taxon>Pyricularia</taxon>
    </lineage>
</organism>
<dbReference type="Proteomes" id="UP000011086">
    <property type="component" value="Unassembled WGS sequence"/>
</dbReference>
<dbReference type="AlphaFoldDB" id="A0AA97NQD0"/>
<feature type="compositionally biased region" description="Basic and acidic residues" evidence="1">
    <location>
        <begin position="84"/>
        <end position="99"/>
    </location>
</feature>
<feature type="region of interest" description="Disordered" evidence="1">
    <location>
        <begin position="121"/>
        <end position="140"/>
    </location>
</feature>
<feature type="compositionally biased region" description="Basic residues" evidence="1">
    <location>
        <begin position="128"/>
        <end position="140"/>
    </location>
</feature>
<name>A0AA97NQD0_PYRO3</name>
<accession>A0AA97NQD0</accession>
<sequence length="140" mass="15712">MDDSQGKRQTKLRKSKAKHASRRARQVPVGCGQILVHTDAAGVDAMGCGVVRWAWWSMLDSTWAWVAIPNIYVEVEPAPSRELGTGEEKRSTGGEERGEMLTATGWDLVDVTLHWSLERGYSTSQSVRSKKKKKKKTKRK</sequence>
<dbReference type="EMBL" id="JH793914">
    <property type="protein sequence ID" value="ELQ34360.1"/>
    <property type="molecule type" value="Genomic_DNA"/>
</dbReference>
<evidence type="ECO:0000256" key="1">
    <source>
        <dbReference type="SAM" id="MobiDB-lite"/>
    </source>
</evidence>